<dbReference type="SUPFAM" id="SSF56784">
    <property type="entry name" value="HAD-like"/>
    <property type="match status" value="1"/>
</dbReference>
<dbReference type="Pfam" id="PF13419">
    <property type="entry name" value="HAD_2"/>
    <property type="match status" value="1"/>
</dbReference>
<accession>A0ABZ2U7M5</accession>
<reference evidence="2 3" key="1">
    <citation type="journal article" date="2023" name="Virus Evol.">
        <title>Computational host range prediction-The good, the bad, and the ugly.</title>
        <authorList>
            <person name="Howell A.A."/>
            <person name="Versoza C.J."/>
            <person name="Pfeifer S.P."/>
        </authorList>
    </citation>
    <scope>NUCLEOTIDE SEQUENCE [LARGE SCALE GENOMIC DNA]</scope>
    <source>
        <strain evidence="2 3">1610/1b</strain>
    </source>
</reference>
<organism evidence="2 3">
    <name type="scientific">Gordonia hydrophobica</name>
    <dbReference type="NCBI Taxonomy" id="40516"/>
    <lineage>
        <taxon>Bacteria</taxon>
        <taxon>Bacillati</taxon>
        <taxon>Actinomycetota</taxon>
        <taxon>Actinomycetes</taxon>
        <taxon>Mycobacteriales</taxon>
        <taxon>Gordoniaceae</taxon>
        <taxon>Gordonia</taxon>
    </lineage>
</organism>
<dbReference type="InterPro" id="IPR023214">
    <property type="entry name" value="HAD_sf"/>
</dbReference>
<keyword evidence="3" id="KW-1185">Reference proteome</keyword>
<dbReference type="Pfam" id="PF13242">
    <property type="entry name" value="Hydrolase_like"/>
    <property type="match status" value="1"/>
</dbReference>
<dbReference type="Gene3D" id="3.40.50.1000">
    <property type="entry name" value="HAD superfamily/HAD-like"/>
    <property type="match status" value="1"/>
</dbReference>
<feature type="region of interest" description="Disordered" evidence="1">
    <location>
        <begin position="244"/>
        <end position="271"/>
    </location>
</feature>
<dbReference type="PANTHER" id="PTHR43434">
    <property type="entry name" value="PHOSPHOGLYCOLATE PHOSPHATASE"/>
    <property type="match status" value="1"/>
</dbReference>
<dbReference type="Gene3D" id="1.10.150.240">
    <property type="entry name" value="Putative phosphatase, domain 2"/>
    <property type="match status" value="1"/>
</dbReference>
<proteinExistence type="predicted"/>
<dbReference type="InterPro" id="IPR023198">
    <property type="entry name" value="PGP-like_dom2"/>
</dbReference>
<gene>
    <name evidence="2" type="ORF">RVF87_09835</name>
</gene>
<protein>
    <submittedName>
        <fullName evidence="2">HAD hydrolase-like protein</fullName>
    </submittedName>
</protein>
<dbReference type="InterPro" id="IPR036412">
    <property type="entry name" value="HAD-like_sf"/>
</dbReference>
<dbReference type="RefSeq" id="WP_084247299.1">
    <property type="nucleotide sequence ID" value="NZ_CP136137.1"/>
</dbReference>
<dbReference type="PANTHER" id="PTHR43434:SF1">
    <property type="entry name" value="PHOSPHOGLYCOLATE PHOSPHATASE"/>
    <property type="match status" value="1"/>
</dbReference>
<dbReference type="InterPro" id="IPR041492">
    <property type="entry name" value="HAD_2"/>
</dbReference>
<name>A0ABZ2U7M5_9ACTN</name>
<dbReference type="InterPro" id="IPR050155">
    <property type="entry name" value="HAD-like_hydrolase_sf"/>
</dbReference>
<dbReference type="EMBL" id="CP136137">
    <property type="protein sequence ID" value="WYY09331.1"/>
    <property type="molecule type" value="Genomic_DNA"/>
</dbReference>
<evidence type="ECO:0000313" key="3">
    <source>
        <dbReference type="Proteomes" id="UP001479933"/>
    </source>
</evidence>
<evidence type="ECO:0000313" key="2">
    <source>
        <dbReference type="EMBL" id="WYY09331.1"/>
    </source>
</evidence>
<evidence type="ECO:0000256" key="1">
    <source>
        <dbReference type="SAM" id="MobiDB-lite"/>
    </source>
</evidence>
<sequence length="328" mass="35023">MCSPPKAVIFDLDGTLVQTRESSWKVFSPINSRHQLGIDTAEQFYELFAHNFFGSLRRACGDPATADVVTAEFMQALNEHYSPTMVPGLNDVVTAMVPHSKLAVLSSNTTAVVRRILRQNRLEYCFAHVFGGDVEPDKTIGIARFLADAATGSGRMCRAYYDEPSDSASDVGGETGPRDVVLITDTVGDVEAAVSAGIRAVGVAWGMHTEEQLIAAGAEFVAIWPQELLAYLYSDAEPACGGSCATRHADPPSASVREASRSAAEVRHDRRRRTAAKFAATSAASAVTTSALATPALAVSARALNRVPPPVTARVDDRLLAAIGRTMR</sequence>
<feature type="compositionally biased region" description="Basic and acidic residues" evidence="1">
    <location>
        <begin position="258"/>
        <end position="268"/>
    </location>
</feature>
<dbReference type="Proteomes" id="UP001479933">
    <property type="component" value="Chromosome"/>
</dbReference>